<gene>
    <name evidence="1" type="ORF">F5878DRAFT_533181</name>
</gene>
<dbReference type="AlphaFoldDB" id="A0AA38PD47"/>
<dbReference type="InterPro" id="IPR008949">
    <property type="entry name" value="Isoprenoid_synthase_dom_sf"/>
</dbReference>
<proteinExistence type="predicted"/>
<protein>
    <submittedName>
        <fullName evidence="1">Uncharacterized protein</fullName>
    </submittedName>
</protein>
<comment type="caution">
    <text evidence="1">The sequence shown here is derived from an EMBL/GenBank/DDBJ whole genome shotgun (WGS) entry which is preliminary data.</text>
</comment>
<evidence type="ECO:0000313" key="2">
    <source>
        <dbReference type="Proteomes" id="UP001163846"/>
    </source>
</evidence>
<name>A0AA38PD47_9AGAR</name>
<organism evidence="1 2">
    <name type="scientific">Lentinula raphanica</name>
    <dbReference type="NCBI Taxonomy" id="153919"/>
    <lineage>
        <taxon>Eukaryota</taxon>
        <taxon>Fungi</taxon>
        <taxon>Dikarya</taxon>
        <taxon>Basidiomycota</taxon>
        <taxon>Agaricomycotina</taxon>
        <taxon>Agaricomycetes</taxon>
        <taxon>Agaricomycetidae</taxon>
        <taxon>Agaricales</taxon>
        <taxon>Marasmiineae</taxon>
        <taxon>Omphalotaceae</taxon>
        <taxon>Lentinula</taxon>
    </lineage>
</organism>
<sequence>MSQTRQFSLPDLFAVCPLEGDINPHYKEAGAESAEWINSYDVFVDRQKAFFKQSCNELLVAHVYPYAG</sequence>
<evidence type="ECO:0000313" key="1">
    <source>
        <dbReference type="EMBL" id="KAJ3840694.1"/>
    </source>
</evidence>
<dbReference type="EMBL" id="MU806068">
    <property type="protein sequence ID" value="KAJ3840694.1"/>
    <property type="molecule type" value="Genomic_DNA"/>
</dbReference>
<dbReference type="Gene3D" id="1.10.600.10">
    <property type="entry name" value="Farnesyl Diphosphate Synthase"/>
    <property type="match status" value="1"/>
</dbReference>
<accession>A0AA38PD47</accession>
<reference evidence="1" key="1">
    <citation type="submission" date="2022-08" db="EMBL/GenBank/DDBJ databases">
        <authorList>
            <consortium name="DOE Joint Genome Institute"/>
            <person name="Min B."/>
            <person name="Riley R."/>
            <person name="Sierra-Patev S."/>
            <person name="Naranjo-Ortiz M."/>
            <person name="Looney B."/>
            <person name="Konkel Z."/>
            <person name="Slot J.C."/>
            <person name="Sakamoto Y."/>
            <person name="Steenwyk J.L."/>
            <person name="Rokas A."/>
            <person name="Carro J."/>
            <person name="Camarero S."/>
            <person name="Ferreira P."/>
            <person name="Molpeceres G."/>
            <person name="Ruiz-Duenas F.J."/>
            <person name="Serrano A."/>
            <person name="Henrissat B."/>
            <person name="Drula E."/>
            <person name="Hughes K.W."/>
            <person name="Mata J.L."/>
            <person name="Ishikawa N.K."/>
            <person name="Vargas-Isla R."/>
            <person name="Ushijima S."/>
            <person name="Smith C.A."/>
            <person name="Ahrendt S."/>
            <person name="Andreopoulos W."/>
            <person name="He G."/>
            <person name="Labutti K."/>
            <person name="Lipzen A."/>
            <person name="Ng V."/>
            <person name="Sandor L."/>
            <person name="Barry K."/>
            <person name="Martinez A.T."/>
            <person name="Xiao Y."/>
            <person name="Gibbons J.G."/>
            <person name="Terashima K."/>
            <person name="Hibbett D.S."/>
            <person name="Grigoriev I.V."/>
        </authorList>
    </citation>
    <scope>NUCLEOTIDE SEQUENCE</scope>
    <source>
        <strain evidence="1">TFB9207</strain>
    </source>
</reference>
<keyword evidence="2" id="KW-1185">Reference proteome</keyword>
<dbReference type="Proteomes" id="UP001163846">
    <property type="component" value="Unassembled WGS sequence"/>
</dbReference>